<evidence type="ECO:0000256" key="3">
    <source>
        <dbReference type="ARBA" id="ARBA00023002"/>
    </source>
</evidence>
<evidence type="ECO:0000256" key="1">
    <source>
        <dbReference type="ARBA" id="ARBA00022630"/>
    </source>
</evidence>
<evidence type="ECO:0000256" key="5">
    <source>
        <dbReference type="ARBA" id="ARBA00033748"/>
    </source>
</evidence>
<dbReference type="InterPro" id="IPR051260">
    <property type="entry name" value="Diverse_substr_monoxygenases"/>
</dbReference>
<comment type="similarity">
    <text evidence="5">Belongs to the NtaA/SnaA/DszA monooxygenase family.</text>
</comment>
<gene>
    <name evidence="8" type="ORF">DES32_2057</name>
</gene>
<feature type="binding site" evidence="6">
    <location>
        <position position="152"/>
    </location>
    <ligand>
        <name>FMN</name>
        <dbReference type="ChEBI" id="CHEBI:58210"/>
    </ligand>
</feature>
<dbReference type="EMBL" id="QUMO01000003">
    <property type="protein sequence ID" value="REF86015.1"/>
    <property type="molecule type" value="Genomic_DNA"/>
</dbReference>
<evidence type="ECO:0000313" key="9">
    <source>
        <dbReference type="Proteomes" id="UP000256900"/>
    </source>
</evidence>
<name>A0A3D9YU29_9HYPH</name>
<evidence type="ECO:0000313" key="8">
    <source>
        <dbReference type="EMBL" id="REF86015.1"/>
    </source>
</evidence>
<evidence type="ECO:0000256" key="6">
    <source>
        <dbReference type="PIRSR" id="PIRSR000337-1"/>
    </source>
</evidence>
<dbReference type="RefSeq" id="WP_245411275.1">
    <property type="nucleotide sequence ID" value="NZ_QUMO01000003.1"/>
</dbReference>
<feature type="binding site" evidence="6">
    <location>
        <position position="102"/>
    </location>
    <ligand>
        <name>FMN</name>
        <dbReference type="ChEBI" id="CHEBI:58210"/>
    </ligand>
</feature>
<evidence type="ECO:0000256" key="4">
    <source>
        <dbReference type="ARBA" id="ARBA00023033"/>
    </source>
</evidence>
<dbReference type="PANTHER" id="PTHR30011">
    <property type="entry name" value="ALKANESULFONATE MONOOXYGENASE-RELATED"/>
    <property type="match status" value="1"/>
</dbReference>
<dbReference type="GO" id="GO:0016705">
    <property type="term" value="F:oxidoreductase activity, acting on paired donors, with incorporation or reduction of molecular oxygen"/>
    <property type="evidence" value="ECO:0007669"/>
    <property type="project" value="InterPro"/>
</dbReference>
<dbReference type="InterPro" id="IPR011251">
    <property type="entry name" value="Luciferase-like_dom"/>
</dbReference>
<dbReference type="GO" id="GO:0004497">
    <property type="term" value="F:monooxygenase activity"/>
    <property type="evidence" value="ECO:0007669"/>
    <property type="project" value="UniProtKB-KW"/>
</dbReference>
<feature type="binding site" evidence="6">
    <location>
        <position position="227"/>
    </location>
    <ligand>
        <name>FMN</name>
        <dbReference type="ChEBI" id="CHEBI:58210"/>
    </ligand>
</feature>
<feature type="domain" description="Luciferase-like" evidence="7">
    <location>
        <begin position="25"/>
        <end position="388"/>
    </location>
</feature>
<dbReference type="Pfam" id="PF00296">
    <property type="entry name" value="Bac_luciferase"/>
    <property type="match status" value="1"/>
</dbReference>
<dbReference type="Proteomes" id="UP000256900">
    <property type="component" value="Unassembled WGS sequence"/>
</dbReference>
<keyword evidence="9" id="KW-1185">Reference proteome</keyword>
<dbReference type="Gene3D" id="3.20.20.30">
    <property type="entry name" value="Luciferase-like domain"/>
    <property type="match status" value="1"/>
</dbReference>
<feature type="binding site" evidence="6">
    <location>
        <position position="156"/>
    </location>
    <ligand>
        <name>FMN</name>
        <dbReference type="ChEBI" id="CHEBI:58210"/>
    </ligand>
</feature>
<feature type="binding site" evidence="6">
    <location>
        <position position="226"/>
    </location>
    <ligand>
        <name>FMN</name>
        <dbReference type="ChEBI" id="CHEBI:58210"/>
    </ligand>
</feature>
<dbReference type="InterPro" id="IPR016215">
    <property type="entry name" value="NTA_MOA"/>
</dbReference>
<keyword evidence="3" id="KW-0560">Oxidoreductase</keyword>
<accession>A0A3D9YU29</accession>
<evidence type="ECO:0000256" key="2">
    <source>
        <dbReference type="ARBA" id="ARBA00022643"/>
    </source>
</evidence>
<dbReference type="CDD" id="cd01095">
    <property type="entry name" value="Nitrilotriacetate_monoxgenase"/>
    <property type="match status" value="1"/>
</dbReference>
<feature type="binding site" evidence="6">
    <location>
        <position position="60"/>
    </location>
    <ligand>
        <name>FMN</name>
        <dbReference type="ChEBI" id="CHEBI:58210"/>
    </ligand>
</feature>
<keyword evidence="1 6" id="KW-0285">Flavoprotein</keyword>
<keyword evidence="4 8" id="KW-0503">Monooxygenase</keyword>
<dbReference type="SUPFAM" id="SSF51679">
    <property type="entry name" value="Bacterial luciferase-like"/>
    <property type="match status" value="1"/>
</dbReference>
<dbReference type="InterPro" id="IPR036661">
    <property type="entry name" value="Luciferase-like_sf"/>
</dbReference>
<sequence length="452" mass="49459">MTSAAPRQIRLGAFLQSVGHHLAAWRHPDVDPRNAISLDHFKNLARIAERGKFDAIFFADGLGLPPAPAALLAKGAPIHYFDPLLLQAVLSTVTERIGLAATVSTSYLPPFHLARKFAALDHLSNGRAAWNLVTSGTDFEAANFGLPEQVGHHERYARAREYVDVVRKLWDSFEDDAFIFDQAAGKYFDPAKLHVADHKGEHYSVRGPLAVGRPPQGYPVLVQAGSSDDGQELAAATAEVVFTAQQTLADAQAFYKGLKERAARYGRAPGSILVFPGIQPIIGRTQQEAEDKLGQLQSLLDPVLSIGLLSAFLNRDLSTYPIDGPLPNLLSTEGWQSRQQLFVDLARRENLSIRQLALRIAGGRGHKTLIGTPQSIADTLEEWFTQGAADGFNILPPVFPFGLGEFTDLVIPELRRRGLFRTEYEGKTLRENLGLTRPLNSYTKNADGTVAA</sequence>
<reference evidence="8 9" key="1">
    <citation type="submission" date="2018-08" db="EMBL/GenBank/DDBJ databases">
        <title>Genomic Encyclopedia of Type Strains, Phase IV (KMG-IV): sequencing the most valuable type-strain genomes for metagenomic binning, comparative biology and taxonomic classification.</title>
        <authorList>
            <person name="Goeker M."/>
        </authorList>
    </citation>
    <scope>NUCLEOTIDE SEQUENCE [LARGE SCALE GENOMIC DNA]</scope>
    <source>
        <strain evidence="8 9">BW863</strain>
    </source>
</reference>
<dbReference type="PANTHER" id="PTHR30011:SF16">
    <property type="entry name" value="C2H2 FINGER DOMAIN TRANSCRIPTION FACTOR (EUROFUNG)-RELATED"/>
    <property type="match status" value="1"/>
</dbReference>
<protein>
    <submittedName>
        <fullName evidence="8">Alkanesulfonate monooxygenase</fullName>
    </submittedName>
</protein>
<keyword evidence="2 6" id="KW-0288">FMN</keyword>
<dbReference type="PIRSF" id="PIRSF000337">
    <property type="entry name" value="NTA_MOA"/>
    <property type="match status" value="1"/>
</dbReference>
<organism evidence="8 9">
    <name type="scientific">Methylovirgula ligni</name>
    <dbReference type="NCBI Taxonomy" id="569860"/>
    <lineage>
        <taxon>Bacteria</taxon>
        <taxon>Pseudomonadati</taxon>
        <taxon>Pseudomonadota</taxon>
        <taxon>Alphaproteobacteria</taxon>
        <taxon>Hyphomicrobiales</taxon>
        <taxon>Beijerinckiaceae</taxon>
        <taxon>Methylovirgula</taxon>
    </lineage>
</organism>
<dbReference type="AlphaFoldDB" id="A0A3D9YU29"/>
<proteinExistence type="inferred from homology"/>
<comment type="caution">
    <text evidence="8">The sequence shown here is derived from an EMBL/GenBank/DDBJ whole genome shotgun (WGS) entry which is preliminary data.</text>
</comment>
<dbReference type="NCBIfam" id="TIGR03860">
    <property type="entry name" value="FMN_nitrolo"/>
    <property type="match status" value="1"/>
</dbReference>
<evidence type="ECO:0000259" key="7">
    <source>
        <dbReference type="Pfam" id="PF00296"/>
    </source>
</evidence>